<proteinExistence type="predicted"/>
<protein>
    <submittedName>
        <fullName evidence="2">PhnB protein</fullName>
    </submittedName>
</protein>
<dbReference type="InterPro" id="IPR029068">
    <property type="entry name" value="Glyas_Bleomycin-R_OHBP_Dase"/>
</dbReference>
<dbReference type="InterPro" id="IPR028973">
    <property type="entry name" value="PhnB-like"/>
</dbReference>
<keyword evidence="3" id="KW-1185">Reference proteome</keyword>
<sequence length="141" mass="16032">MLVKAYITFDGQAEEALNFYREVFNGKIENMIRYGDGKGDTLADQLDESTKNRIENARLDFGNNCFNVSDILPGERFIVGNNIHLDIVFFDDKNVKETFDKLAVGAEIIEPLGAKPFSPNYGNLTDRFGINWSIMQMPKRN</sequence>
<evidence type="ECO:0000313" key="3">
    <source>
        <dbReference type="Proteomes" id="UP000247973"/>
    </source>
</evidence>
<dbReference type="Gene3D" id="3.10.180.10">
    <property type="entry name" value="2,3-Dihydroxybiphenyl 1,2-Dioxygenase, domain 1"/>
    <property type="match status" value="1"/>
</dbReference>
<dbReference type="CDD" id="cd06588">
    <property type="entry name" value="PhnB_like"/>
    <property type="match status" value="1"/>
</dbReference>
<reference evidence="2 3" key="1">
    <citation type="submission" date="2018-03" db="EMBL/GenBank/DDBJ databases">
        <title>Genomic Encyclopedia of Archaeal and Bacterial Type Strains, Phase II (KMG-II): from individual species to whole genera.</title>
        <authorList>
            <person name="Goeker M."/>
        </authorList>
    </citation>
    <scope>NUCLEOTIDE SEQUENCE [LARGE SCALE GENOMIC DNA]</scope>
    <source>
        <strain evidence="2 3">DSM 100214</strain>
    </source>
</reference>
<dbReference type="OrthoDB" id="9795306at2"/>
<dbReference type="Proteomes" id="UP000247973">
    <property type="component" value="Unassembled WGS sequence"/>
</dbReference>
<dbReference type="PANTHER" id="PTHR33990:SF1">
    <property type="entry name" value="PROTEIN YJDN"/>
    <property type="match status" value="1"/>
</dbReference>
<evidence type="ECO:0000313" key="2">
    <source>
        <dbReference type="EMBL" id="PXV66773.1"/>
    </source>
</evidence>
<comment type="caution">
    <text evidence="2">The sequence shown here is derived from an EMBL/GenBank/DDBJ whole genome shotgun (WGS) entry which is preliminary data.</text>
</comment>
<accession>A0A2V3PT23</accession>
<evidence type="ECO:0000259" key="1">
    <source>
        <dbReference type="Pfam" id="PF06983"/>
    </source>
</evidence>
<dbReference type="PANTHER" id="PTHR33990">
    <property type="entry name" value="PROTEIN YJDN-RELATED"/>
    <property type="match status" value="1"/>
</dbReference>
<dbReference type="AlphaFoldDB" id="A0A2V3PT23"/>
<dbReference type="RefSeq" id="WP_110309736.1">
    <property type="nucleotide sequence ID" value="NZ_QICL01000004.1"/>
</dbReference>
<feature type="domain" description="PhnB-like" evidence="1">
    <location>
        <begin position="6"/>
        <end position="134"/>
    </location>
</feature>
<dbReference type="EMBL" id="QICL01000004">
    <property type="protein sequence ID" value="PXV66773.1"/>
    <property type="molecule type" value="Genomic_DNA"/>
</dbReference>
<organism evidence="2 3">
    <name type="scientific">Dysgonomonas alginatilytica</name>
    <dbReference type="NCBI Taxonomy" id="1605892"/>
    <lineage>
        <taxon>Bacteria</taxon>
        <taxon>Pseudomonadati</taxon>
        <taxon>Bacteroidota</taxon>
        <taxon>Bacteroidia</taxon>
        <taxon>Bacteroidales</taxon>
        <taxon>Dysgonomonadaceae</taxon>
        <taxon>Dysgonomonas</taxon>
    </lineage>
</organism>
<dbReference type="Pfam" id="PF06983">
    <property type="entry name" value="3-dmu-9_3-mt"/>
    <property type="match status" value="1"/>
</dbReference>
<dbReference type="SUPFAM" id="SSF54593">
    <property type="entry name" value="Glyoxalase/Bleomycin resistance protein/Dihydroxybiphenyl dioxygenase"/>
    <property type="match status" value="1"/>
</dbReference>
<gene>
    <name evidence="2" type="ORF">CLV62_10433</name>
</gene>
<name>A0A2V3PT23_9BACT</name>